<organism evidence="3 4">
    <name type="scientific">Desulfonema limicola</name>
    <dbReference type="NCBI Taxonomy" id="45656"/>
    <lineage>
        <taxon>Bacteria</taxon>
        <taxon>Pseudomonadati</taxon>
        <taxon>Thermodesulfobacteriota</taxon>
        <taxon>Desulfobacteria</taxon>
        <taxon>Desulfobacterales</taxon>
        <taxon>Desulfococcaceae</taxon>
        <taxon>Desulfonema</taxon>
    </lineage>
</organism>
<dbReference type="InterPro" id="IPR003594">
    <property type="entry name" value="HATPase_dom"/>
</dbReference>
<dbReference type="InterPro" id="IPR036890">
    <property type="entry name" value="HATPase_C_sf"/>
</dbReference>
<dbReference type="InterPro" id="IPR000014">
    <property type="entry name" value="PAS"/>
</dbReference>
<keyword evidence="3" id="KW-0418">Kinase</keyword>
<dbReference type="InterPro" id="IPR005467">
    <property type="entry name" value="His_kinase_dom"/>
</dbReference>
<dbReference type="Pfam" id="PF02518">
    <property type="entry name" value="HATPase_c"/>
    <property type="match status" value="1"/>
</dbReference>
<keyword evidence="1" id="KW-0597">Phosphoprotein</keyword>
<dbReference type="Gene3D" id="3.30.450.20">
    <property type="entry name" value="PAS domain"/>
    <property type="match status" value="1"/>
</dbReference>
<dbReference type="SMART" id="SM00387">
    <property type="entry name" value="HATPase_c"/>
    <property type="match status" value="1"/>
</dbReference>
<dbReference type="RefSeq" id="WP_207687624.1">
    <property type="nucleotide sequence ID" value="NZ_CP061799.1"/>
</dbReference>
<proteinExistence type="predicted"/>
<evidence type="ECO:0000313" key="4">
    <source>
        <dbReference type="Proteomes" id="UP000663720"/>
    </source>
</evidence>
<name>A0A975BA81_9BACT</name>
<dbReference type="PROSITE" id="PS50109">
    <property type="entry name" value="HIS_KIN"/>
    <property type="match status" value="1"/>
</dbReference>
<sequence length="382" mass="43900">MKNQKLMEKSLSPERKQLKEVFEQAQYFTNIQFFKNLIDSLYDIVMILNKNRQIVFANKTLFEKFELEEKNVYGSRPGETLGCIHAFKEHGGCGTSNYCRSCGAAKAIYSSLANKSDIQECRISRKGTLSSLDIKVKTVPAFVHNEQFIIFIITDISHEKRRKAFERIFFHDIMNLAGGIRGLSQLLNLGHEDKRKEYEEHLIRNSDLLINEINAHKLLTQAENRELEVQTILINSGKIIDDAADIYKYHNAAYQKHIHKDENALHIDFYSDPVLLQRVLSNMIKNALEASKPGETITIGCDLMDQNIQFWVHNPGVMPEDVQLQIFQRSFSTKGKGRGLGTYSMMLLTEWYLKGNLSFISSEKKGTIFRASYPLSDNFKNI</sequence>
<keyword evidence="4" id="KW-1185">Reference proteome</keyword>
<evidence type="ECO:0000259" key="2">
    <source>
        <dbReference type="PROSITE" id="PS50109"/>
    </source>
</evidence>
<dbReference type="KEGG" id="dli:dnl_39450"/>
<reference evidence="3" key="1">
    <citation type="journal article" date="2021" name="Microb. Physiol.">
        <title>Proteogenomic Insights into the Physiology of Marine, Sulfate-Reducing, Filamentous Desulfonema limicola and Desulfonema magnum.</title>
        <authorList>
            <person name="Schnaars V."/>
            <person name="Wohlbrand L."/>
            <person name="Scheve S."/>
            <person name="Hinrichs C."/>
            <person name="Reinhardt R."/>
            <person name="Rabus R."/>
        </authorList>
    </citation>
    <scope>NUCLEOTIDE SEQUENCE</scope>
    <source>
        <strain evidence="3">5ac10</strain>
    </source>
</reference>
<dbReference type="AlphaFoldDB" id="A0A975BA81"/>
<dbReference type="EMBL" id="CP061799">
    <property type="protein sequence ID" value="QTA81606.1"/>
    <property type="molecule type" value="Genomic_DNA"/>
</dbReference>
<feature type="domain" description="Histidine kinase" evidence="2">
    <location>
        <begin position="168"/>
        <end position="377"/>
    </location>
</feature>
<gene>
    <name evidence="3" type="ORF">dnl_39450</name>
</gene>
<evidence type="ECO:0000256" key="1">
    <source>
        <dbReference type="ARBA" id="ARBA00022553"/>
    </source>
</evidence>
<dbReference type="CDD" id="cd00075">
    <property type="entry name" value="HATPase"/>
    <property type="match status" value="1"/>
</dbReference>
<evidence type="ECO:0000313" key="3">
    <source>
        <dbReference type="EMBL" id="QTA81606.1"/>
    </source>
</evidence>
<dbReference type="Proteomes" id="UP000663720">
    <property type="component" value="Chromosome"/>
</dbReference>
<dbReference type="PANTHER" id="PTHR43547:SF2">
    <property type="entry name" value="HYBRID SIGNAL TRANSDUCTION HISTIDINE KINASE C"/>
    <property type="match status" value="1"/>
</dbReference>
<dbReference type="Pfam" id="PF13188">
    <property type="entry name" value="PAS_8"/>
    <property type="match status" value="1"/>
</dbReference>
<dbReference type="Gene3D" id="3.30.565.10">
    <property type="entry name" value="Histidine kinase-like ATPase, C-terminal domain"/>
    <property type="match status" value="1"/>
</dbReference>
<dbReference type="GO" id="GO:0000155">
    <property type="term" value="F:phosphorelay sensor kinase activity"/>
    <property type="evidence" value="ECO:0007669"/>
    <property type="project" value="TreeGrafter"/>
</dbReference>
<dbReference type="PANTHER" id="PTHR43547">
    <property type="entry name" value="TWO-COMPONENT HISTIDINE KINASE"/>
    <property type="match status" value="1"/>
</dbReference>
<dbReference type="SUPFAM" id="SSF55874">
    <property type="entry name" value="ATPase domain of HSP90 chaperone/DNA topoisomerase II/histidine kinase"/>
    <property type="match status" value="1"/>
</dbReference>
<accession>A0A975BA81</accession>
<protein>
    <submittedName>
        <fullName evidence="3">Histidine kinase superfamily protein</fullName>
    </submittedName>
</protein>
<keyword evidence="3" id="KW-0808">Transferase</keyword>